<dbReference type="Gene3D" id="2.60.40.1180">
    <property type="entry name" value="Golgi alpha-mannosidase II"/>
    <property type="match status" value="2"/>
</dbReference>
<evidence type="ECO:0000259" key="10">
    <source>
        <dbReference type="Pfam" id="PF21365"/>
    </source>
</evidence>
<evidence type="ECO:0000256" key="3">
    <source>
        <dbReference type="ARBA" id="ARBA00022729"/>
    </source>
</evidence>
<comment type="pathway">
    <text evidence="1">Glycan metabolism.</text>
</comment>
<dbReference type="Gene3D" id="3.20.20.80">
    <property type="entry name" value="Glycosidases"/>
    <property type="match status" value="2"/>
</dbReference>
<feature type="signal peptide" evidence="8">
    <location>
        <begin position="1"/>
        <end position="19"/>
    </location>
</feature>
<dbReference type="Pfam" id="PF01055">
    <property type="entry name" value="Glyco_hydro_31_2nd"/>
    <property type="match status" value="1"/>
</dbReference>
<dbReference type="InterPro" id="IPR013780">
    <property type="entry name" value="Glyco_hydro_b"/>
</dbReference>
<dbReference type="PANTHER" id="PTHR22762">
    <property type="entry name" value="ALPHA-GLUCOSIDASE"/>
    <property type="match status" value="1"/>
</dbReference>
<keyword evidence="4 7" id="KW-0378">Hydrolase</keyword>
<dbReference type="InterPro" id="IPR030458">
    <property type="entry name" value="Glyco_hydro_31_AS"/>
</dbReference>
<protein>
    <recommendedName>
        <fullName evidence="12">Glycoside hydrolase family 31 N-terminal domain-containing protein</fullName>
    </recommendedName>
</protein>
<evidence type="ECO:0000256" key="4">
    <source>
        <dbReference type="ARBA" id="ARBA00022801"/>
    </source>
</evidence>
<dbReference type="InterPro" id="IPR017853">
    <property type="entry name" value="GH"/>
</dbReference>
<keyword evidence="6 7" id="KW-0326">Glycosidase</keyword>
<feature type="domain" description="Glycosyl hydrolase family 31 C-terminal" evidence="10">
    <location>
        <begin position="378"/>
        <end position="465"/>
    </location>
</feature>
<dbReference type="Pfam" id="PF21365">
    <property type="entry name" value="Glyco_hydro_31_3rd"/>
    <property type="match status" value="1"/>
</dbReference>
<evidence type="ECO:0000256" key="1">
    <source>
        <dbReference type="ARBA" id="ARBA00004881"/>
    </source>
</evidence>
<dbReference type="GO" id="GO:0005975">
    <property type="term" value="P:carbohydrate metabolic process"/>
    <property type="evidence" value="ECO:0007669"/>
    <property type="project" value="InterPro"/>
</dbReference>
<evidence type="ECO:0000313" key="11">
    <source>
        <dbReference type="EMBL" id="CEK88218.1"/>
    </source>
</evidence>
<reference evidence="11" key="1">
    <citation type="submission" date="2014-12" db="EMBL/GenBank/DDBJ databases">
        <title>Insight into the proteome of Arion vulgaris.</title>
        <authorList>
            <person name="Aradska J."/>
            <person name="Bulat T."/>
            <person name="Smidak R."/>
            <person name="Sarate P."/>
            <person name="Gangsoo J."/>
            <person name="Sialana F."/>
            <person name="Bilban M."/>
            <person name="Lubec G."/>
        </authorList>
    </citation>
    <scope>NUCLEOTIDE SEQUENCE</scope>
    <source>
        <tissue evidence="11">Skin</tissue>
    </source>
</reference>
<dbReference type="PANTHER" id="PTHR22762:SF54">
    <property type="entry name" value="BCDNA.GH04962"/>
    <property type="match status" value="1"/>
</dbReference>
<accession>A0A0B7B5A3</accession>
<dbReference type="SUPFAM" id="SSF51011">
    <property type="entry name" value="Glycosyl hydrolase domain"/>
    <property type="match status" value="1"/>
</dbReference>
<dbReference type="InterPro" id="IPR048395">
    <property type="entry name" value="Glyco_hydro_31_C"/>
</dbReference>
<sequence length="599" mass="69502">MKKLLKLTLIGTLRMVSLTSLCCWVQVQDVFKQYASLTGTTPLPPLWSLAYHQCRWNYNDQADVRYVDQTMDKFDVPYDVIWLDIEHTDSKKYFTWDLSRFPNSQEMLRNLSSKGRKLVTVVDPHLKRDDNYHVYTDAKNKGLLVKDKDGKDFDGWCWPGASSWPDFMEDHVCKWWADQFSLENHKGSADNLFVWNDMNEPSVFNSPEITFPKDAKHLSGRENREVHNVFGMLVHRATWEGLLKRGNYQERPFVLTRSFFAGSQRHSAVWTGDNMAEWSHLKITIPMMLSLSLAGIHFSGADVGGFFRSPENELLTRWYQAAAFQPFFRAHAHIDSKRREPYLLPEDNMIIIRDAIKKRYTYLPYLYTLFHESETSGNAPMRALWIEFPEEAEVFPIDDEYLLGSALIVKPVVNQGQTSTRLYFPGADTIWYDIDNYKAYRGRQRVTIEAPLSKIPAFQRGGTIIPRKMRVRRSSSLMSKDPFTLIVCLDITGSAEGNVYVDNYHSLDYRNGDYVKVNLTFHNLKLEGKLLHKGPNFSTKEWIERVIIVGINKDPKYINLVVGDQTVKLEHSYDLRTKVLIVRKPGVNISEEKWVISLH</sequence>
<dbReference type="PROSITE" id="PS00129">
    <property type="entry name" value="GLYCOSYL_HYDROL_F31_1"/>
    <property type="match status" value="1"/>
</dbReference>
<evidence type="ECO:0000259" key="9">
    <source>
        <dbReference type="Pfam" id="PF01055"/>
    </source>
</evidence>
<evidence type="ECO:0000256" key="8">
    <source>
        <dbReference type="SAM" id="SignalP"/>
    </source>
</evidence>
<dbReference type="CDD" id="cd06603">
    <property type="entry name" value="GH31_GANC_GANAB_alpha"/>
    <property type="match status" value="1"/>
</dbReference>
<comment type="similarity">
    <text evidence="2 7">Belongs to the glycosyl hydrolase 31 family.</text>
</comment>
<keyword evidence="3 8" id="KW-0732">Signal</keyword>
<dbReference type="FunFam" id="2.60.40.1180:FF:000023">
    <property type="entry name" value="neutral alpha-glucosidase AB isoform X2"/>
    <property type="match status" value="1"/>
</dbReference>
<proteinExistence type="inferred from homology"/>
<dbReference type="GO" id="GO:0090599">
    <property type="term" value="F:alpha-glucosidase activity"/>
    <property type="evidence" value="ECO:0007669"/>
    <property type="project" value="TreeGrafter"/>
</dbReference>
<dbReference type="EMBL" id="HACG01041353">
    <property type="protein sequence ID" value="CEK88218.1"/>
    <property type="molecule type" value="Transcribed_RNA"/>
</dbReference>
<name>A0A0B7B5A3_9EUPU</name>
<dbReference type="SUPFAM" id="SSF51445">
    <property type="entry name" value="(Trans)glycosidases"/>
    <property type="match status" value="1"/>
</dbReference>
<dbReference type="InterPro" id="IPR000322">
    <property type="entry name" value="Glyco_hydro_31_TIM"/>
</dbReference>
<feature type="chain" id="PRO_5002128002" description="Glycoside hydrolase family 31 N-terminal domain-containing protein" evidence="8">
    <location>
        <begin position="20"/>
        <end position="599"/>
    </location>
</feature>
<feature type="domain" description="Glycoside hydrolase family 31 TIM barrel" evidence="9">
    <location>
        <begin position="41"/>
        <end position="369"/>
    </location>
</feature>
<evidence type="ECO:0000256" key="6">
    <source>
        <dbReference type="ARBA" id="ARBA00023295"/>
    </source>
</evidence>
<organism evidence="11">
    <name type="scientific">Arion vulgaris</name>
    <dbReference type="NCBI Taxonomy" id="1028688"/>
    <lineage>
        <taxon>Eukaryota</taxon>
        <taxon>Metazoa</taxon>
        <taxon>Spiralia</taxon>
        <taxon>Lophotrochozoa</taxon>
        <taxon>Mollusca</taxon>
        <taxon>Gastropoda</taxon>
        <taxon>Heterobranchia</taxon>
        <taxon>Euthyneura</taxon>
        <taxon>Panpulmonata</taxon>
        <taxon>Eupulmonata</taxon>
        <taxon>Stylommatophora</taxon>
        <taxon>Helicina</taxon>
        <taxon>Arionoidea</taxon>
        <taxon>Arionidae</taxon>
        <taxon>Arion</taxon>
    </lineage>
</organism>
<keyword evidence="5" id="KW-0325">Glycoprotein</keyword>
<evidence type="ECO:0000256" key="5">
    <source>
        <dbReference type="ARBA" id="ARBA00023180"/>
    </source>
</evidence>
<evidence type="ECO:0000256" key="2">
    <source>
        <dbReference type="ARBA" id="ARBA00007806"/>
    </source>
</evidence>
<evidence type="ECO:0000256" key="7">
    <source>
        <dbReference type="RuleBase" id="RU361185"/>
    </source>
</evidence>
<dbReference type="FunFam" id="3.20.20.80:FF:000039">
    <property type="entry name" value="Glucosidase, alpha neutral C"/>
    <property type="match status" value="1"/>
</dbReference>
<dbReference type="AlphaFoldDB" id="A0A0B7B5A3"/>
<dbReference type="GO" id="GO:0006491">
    <property type="term" value="P:N-glycan processing"/>
    <property type="evidence" value="ECO:0007669"/>
    <property type="project" value="TreeGrafter"/>
</dbReference>
<evidence type="ECO:0008006" key="12">
    <source>
        <dbReference type="Google" id="ProtNLM"/>
    </source>
</evidence>
<gene>
    <name evidence="11" type="primary">ORF163858</name>
</gene>